<dbReference type="Pfam" id="PF02368">
    <property type="entry name" value="Big_2"/>
    <property type="match status" value="2"/>
</dbReference>
<dbReference type="InterPro" id="IPR003343">
    <property type="entry name" value="Big_2"/>
</dbReference>
<evidence type="ECO:0000259" key="2">
    <source>
        <dbReference type="SMART" id="SM00635"/>
    </source>
</evidence>
<gene>
    <name evidence="3" type="ORF">Prevot485_3430</name>
</gene>
<evidence type="ECO:0000313" key="3">
    <source>
        <dbReference type="EMBL" id="QIM10244.1"/>
    </source>
</evidence>
<dbReference type="SMART" id="SM00635">
    <property type="entry name" value="BID_2"/>
    <property type="match status" value="2"/>
</dbReference>
<dbReference type="SUPFAM" id="SSF49373">
    <property type="entry name" value="Invasin/intimin cell-adhesion fragments"/>
    <property type="match status" value="2"/>
</dbReference>
<keyword evidence="1" id="KW-0732">Signal</keyword>
<dbReference type="EMBL" id="MN990733">
    <property type="protein sequence ID" value="QIM10244.1"/>
    <property type="molecule type" value="Genomic_DNA"/>
</dbReference>
<sequence length="768" mass="82852">MIMKKLNLILCIAMLAVIMSVKAQTPTEGEAIDMGVSVTWRAYDLGSSEIAKKGSLYAYGCMDQGVPFKNYYKFYNKTMWSVIFPKNDFAGDAEYDAAAAQTNGLWQIPTSAQWEELINNCTVEWTTVEGTEGALLTSKTNGNSIFLPADANKSQCQYYASDNKGSNAYIAEFSANSAYVTSTASPWKGLAIRPVSVASDKPELTALALSGESDKMFANTTMQVSVTATPADASVLGGTWSSSDESVATVTDGLVTAVGAGTADITLTCGKVSGSMTVNVTAVETVGEAFVDLGVSVLWASGYYGMKSADATAPTYSYGKVSRSLSGTSTYWFGFEDRVLPKAIRGDIRYDAIAKNSNGEQRMPSKGETDELLDAVCVMKATQNGVSGYLLTSRINGKSIFLSEQETQGFYIGDCSEDQKKAYRCSINKDKFVVGTSTMPEYDLPLLAVKLKEETPALKEFVIAPTEATVYEENKVRLTFETSPLGVDITDAVWASSDENIAVVDEYGNVTGVGEGDAVISLTLGDVKSSVTVKVVKFPDVAADGLVDMGLSVKWMSCNLGADNPWELGDRYQWGGLTPVEGDGSADGWQSPETNEISATVYDAIYTNTNNTRCLPTRTEFQELVNNCDREWVTYHGVKGNLVTSRKNGAALFFPGIPDYKKEDVTPQAMGGYFSGSKSNGPSGRVYVCQTGNGVFYQVEMNGYYALPLRGVESSLTGIFQPVAEGVITVYDVKGFRIAQGRQCEVLHQLPKGLYIINDGKNSKKIMK</sequence>
<organism evidence="3">
    <name type="scientific">uncultured Prevotella sp</name>
    <dbReference type="NCBI Taxonomy" id="159272"/>
    <lineage>
        <taxon>Bacteria</taxon>
        <taxon>Pseudomonadati</taxon>
        <taxon>Bacteroidota</taxon>
        <taxon>Bacteroidia</taxon>
        <taxon>Bacteroidales</taxon>
        <taxon>Prevotellaceae</taxon>
        <taxon>Prevotella</taxon>
        <taxon>environmental samples</taxon>
    </lineage>
</organism>
<feature type="domain" description="BIG2" evidence="2">
    <location>
        <begin position="457"/>
        <end position="534"/>
    </location>
</feature>
<dbReference type="InterPro" id="IPR008964">
    <property type="entry name" value="Invasin/intimin_cell_adhesion"/>
</dbReference>
<feature type="chain" id="PRO_5026092965" description="BIG2 domain-containing protein" evidence="1">
    <location>
        <begin position="24"/>
        <end position="768"/>
    </location>
</feature>
<feature type="domain" description="BIG2" evidence="2">
    <location>
        <begin position="203"/>
        <end position="279"/>
    </location>
</feature>
<reference evidence="3" key="1">
    <citation type="journal article" date="2020" name="J. ISSAAS">
        <title>Lactobacilli and other gastrointestinal microbiota of Peromyscus leucopus, reservoir host for agents of Lyme disease and other zoonoses in North America.</title>
        <authorList>
            <person name="Milovic A."/>
            <person name="Bassam K."/>
            <person name="Shao H."/>
            <person name="Chatzistamou I."/>
            <person name="Tufts D.M."/>
            <person name="Diuk-Wasser M."/>
            <person name="Barbour A.G."/>
        </authorList>
    </citation>
    <scope>NUCLEOTIDE SEQUENCE</scope>
    <source>
        <strain evidence="3">LL70</strain>
    </source>
</reference>
<dbReference type="Gene3D" id="2.60.40.1080">
    <property type="match status" value="2"/>
</dbReference>
<accession>A0A6G8F1S6</accession>
<proteinExistence type="predicted"/>
<evidence type="ECO:0000256" key="1">
    <source>
        <dbReference type="SAM" id="SignalP"/>
    </source>
</evidence>
<name>A0A6G8F1S6_9BACT</name>
<feature type="signal peptide" evidence="1">
    <location>
        <begin position="1"/>
        <end position="23"/>
    </location>
</feature>
<protein>
    <recommendedName>
        <fullName evidence="2">BIG2 domain-containing protein</fullName>
    </recommendedName>
</protein>
<dbReference type="AlphaFoldDB" id="A0A6G8F1S6"/>